<keyword evidence="1" id="KW-1133">Transmembrane helix</keyword>
<dbReference type="AlphaFoldDB" id="A9NTW4"/>
<name>A9NTW4_PICSI</name>
<evidence type="ECO:0000256" key="1">
    <source>
        <dbReference type="SAM" id="Phobius"/>
    </source>
</evidence>
<evidence type="ECO:0000313" key="3">
    <source>
        <dbReference type="EMBL" id="ABK24075.1"/>
    </source>
</evidence>
<organism evidence="3">
    <name type="scientific">Picea sitchensis</name>
    <name type="common">Sitka spruce</name>
    <name type="synonym">Pinus sitchensis</name>
    <dbReference type="NCBI Taxonomy" id="3332"/>
    <lineage>
        <taxon>Eukaryota</taxon>
        <taxon>Viridiplantae</taxon>
        <taxon>Streptophyta</taxon>
        <taxon>Embryophyta</taxon>
        <taxon>Tracheophyta</taxon>
        <taxon>Spermatophyta</taxon>
        <taxon>Pinopsida</taxon>
        <taxon>Pinidae</taxon>
        <taxon>Conifers I</taxon>
        <taxon>Pinales</taxon>
        <taxon>Pinaceae</taxon>
        <taxon>Picea</taxon>
    </lineage>
</organism>
<accession>A9NTW4</accession>
<reference evidence="3" key="1">
    <citation type="journal article" date="2008" name="BMC Genomics">
        <title>A conifer genomics resource of 200,000 spruce (Picea spp.) ESTs and 6,464 high-quality, sequence-finished full-length cDNAs for Sitka spruce (Picea sitchensis).</title>
        <authorList>
            <person name="Ralph S.G."/>
            <person name="Chun H.J."/>
            <person name="Kolosova N."/>
            <person name="Cooper D."/>
            <person name="Oddy C."/>
            <person name="Ritland C.E."/>
            <person name="Kirkpatrick R."/>
            <person name="Moore R."/>
            <person name="Barber S."/>
            <person name="Holt R.A."/>
            <person name="Jones S.J."/>
            <person name="Marra M.A."/>
            <person name="Douglas C.J."/>
            <person name="Ritland K."/>
            <person name="Bohlmann J."/>
        </authorList>
    </citation>
    <scope>NUCLEOTIDE SEQUENCE</scope>
    <source>
        <tissue evidence="3">Green portion of the leader tissue</tissue>
    </source>
</reference>
<protein>
    <submittedName>
        <fullName evidence="3">Uncharacterized protein</fullName>
    </submittedName>
</protein>
<dbReference type="EMBL" id="EF084764">
    <property type="protein sequence ID" value="ABK24075.1"/>
    <property type="molecule type" value="mRNA"/>
</dbReference>
<feature type="signal peptide" evidence="2">
    <location>
        <begin position="1"/>
        <end position="21"/>
    </location>
</feature>
<keyword evidence="1" id="KW-0472">Membrane</keyword>
<keyword evidence="2" id="KW-0732">Signal</keyword>
<evidence type="ECO:0000256" key="2">
    <source>
        <dbReference type="SAM" id="SignalP"/>
    </source>
</evidence>
<feature type="transmembrane region" description="Helical" evidence="1">
    <location>
        <begin position="37"/>
        <end position="59"/>
    </location>
</feature>
<proteinExistence type="evidence at transcript level"/>
<sequence length="60" mass="6084">MRALIMAVLVMIIFLAGGAVAAHMEISPSPSPQAGRAASSSSLPSLAALLIAPLVAYCIY</sequence>
<feature type="chain" id="PRO_5002739602" evidence="2">
    <location>
        <begin position="22"/>
        <end position="60"/>
    </location>
</feature>
<keyword evidence="1" id="KW-0812">Transmembrane</keyword>